<keyword evidence="4" id="KW-0614">Plasmid</keyword>
<dbReference type="SMART" id="SM01126">
    <property type="entry name" value="DDE_Tnp_IS1595"/>
    <property type="match status" value="1"/>
</dbReference>
<dbReference type="EMBL" id="CP095010">
    <property type="protein sequence ID" value="UOO97594.1"/>
    <property type="molecule type" value="Genomic_DNA"/>
</dbReference>
<dbReference type="KEGG" id="hdo:MUK72_19865"/>
<dbReference type="InterPro" id="IPR024445">
    <property type="entry name" value="Tnp_ISXO2-like"/>
</dbReference>
<dbReference type="KEGG" id="hdo:MUK72_07585"/>
<evidence type="ECO:0000259" key="2">
    <source>
        <dbReference type="SMART" id="SM01126"/>
    </source>
</evidence>
<name>A0AAX3AJJ5_HALDO</name>
<reference evidence="3" key="1">
    <citation type="submission" date="2022-04" db="EMBL/GenBank/DDBJ databases">
        <title>Sequencing and genomic assembly of Halococcus dombrowskii.</title>
        <authorList>
            <person name="Lim S.W."/>
            <person name="MacLea K.S."/>
        </authorList>
    </citation>
    <scope>NUCLEOTIDE SEQUENCE</scope>
    <source>
        <strain evidence="3">H4</strain>
        <plasmid evidence="4">unnamed5</plasmid>
    </source>
</reference>
<proteinExistence type="predicted"/>
<dbReference type="Proteomes" id="UP000830542">
    <property type="component" value="Chromosome"/>
</dbReference>
<dbReference type="RefSeq" id="WP_244698287.1">
    <property type="nucleotide sequence ID" value="NZ_CP095005.1"/>
</dbReference>
<evidence type="ECO:0000313" key="5">
    <source>
        <dbReference type="Proteomes" id="UP000830542"/>
    </source>
</evidence>
<organism evidence="3 5">
    <name type="scientific">Halococcus dombrowskii</name>
    <dbReference type="NCBI Taxonomy" id="179637"/>
    <lineage>
        <taxon>Archaea</taxon>
        <taxon>Methanobacteriati</taxon>
        <taxon>Methanobacteriota</taxon>
        <taxon>Stenosarchaea group</taxon>
        <taxon>Halobacteria</taxon>
        <taxon>Halobacteriales</taxon>
        <taxon>Halococcaceae</taxon>
        <taxon>Halococcus</taxon>
    </lineage>
</organism>
<gene>
    <name evidence="3" type="ORF">MUK72_07585</name>
    <name evidence="4" type="ORF">MUK72_19865</name>
</gene>
<dbReference type="Pfam" id="PF12762">
    <property type="entry name" value="DDE_Tnp_IS1595"/>
    <property type="match status" value="1"/>
</dbReference>
<evidence type="ECO:0000313" key="4">
    <source>
        <dbReference type="EMBL" id="UOO97594.1"/>
    </source>
</evidence>
<protein>
    <submittedName>
        <fullName evidence="3">IS1595 family transposase</fullName>
    </submittedName>
</protein>
<evidence type="ECO:0000256" key="1">
    <source>
        <dbReference type="SAM" id="MobiDB-lite"/>
    </source>
</evidence>
<feature type="domain" description="ISXO2-like transposase" evidence="2">
    <location>
        <begin position="142"/>
        <end position="301"/>
    </location>
</feature>
<dbReference type="EMBL" id="CP095005">
    <property type="protein sequence ID" value="UOO93835.1"/>
    <property type="molecule type" value="Genomic_DNA"/>
</dbReference>
<keyword evidence="5" id="KW-1185">Reference proteome</keyword>
<accession>A0AAX3AJJ5</accession>
<dbReference type="NCBIfam" id="NF033547">
    <property type="entry name" value="transpos_IS1595"/>
    <property type="match status" value="1"/>
</dbReference>
<dbReference type="GeneID" id="71764155"/>
<dbReference type="AlphaFoldDB" id="A0AAX3AJJ5"/>
<feature type="region of interest" description="Disordered" evidence="1">
    <location>
        <begin position="150"/>
        <end position="186"/>
    </location>
</feature>
<geneLocation type="plasmid" evidence="4 5">
    <name>unnamed5</name>
</geneLocation>
<evidence type="ECO:0000313" key="3">
    <source>
        <dbReference type="EMBL" id="UOO93835.1"/>
    </source>
</evidence>
<sequence length="322" mass="35631">MTNKRAAFGGMLEQLVDLGVIEFRPEPLDAIVERRLKAIWTSRACPNCDADALHALDGSARIWCSRCDWKTTYTRGTPFYDSELAPGEFLVAFILYADTLLSINQIAPLLDRAYKTVFEAISDVETAFARGFSTVWERIGDTIAGPTQVDETQRVCSGYKGQNPPRDGLSRGGSPGPGRTRWTGEQGDEMTLVAACRDVLQVISAEEGSKYDENLGPVIEEAGDLSQPLGEIWTDELPAYQQMEHEHRTVVHDDEYVSDDGVHTNQVECLWSLVQPWLAKFRGLSKQGLEQAAHTFGLLRSLNLVGAPIHSLIDCVAVNAFR</sequence>
<dbReference type="Proteomes" id="UP000830542">
    <property type="component" value="Plasmid unnamed5"/>
</dbReference>